<dbReference type="RefSeq" id="XP_011314474.1">
    <property type="nucleotide sequence ID" value="XM_011316172.1"/>
</dbReference>
<dbReference type="GO" id="GO:0006013">
    <property type="term" value="P:mannose metabolic process"/>
    <property type="evidence" value="ECO:0007669"/>
    <property type="project" value="TreeGrafter"/>
</dbReference>
<dbReference type="FunFam" id="3.30.1240.20:FF:000001">
    <property type="entry name" value="Phosphomannomutase"/>
    <property type="match status" value="1"/>
</dbReference>
<dbReference type="InterPro" id="IPR006379">
    <property type="entry name" value="HAD-SF_hydro_IIB"/>
</dbReference>
<dbReference type="OrthoDB" id="10264771at2759"/>
<keyword evidence="9 13" id="KW-0413">Isomerase</keyword>
<feature type="binding site" evidence="11">
    <location>
        <position position="182"/>
    </location>
    <ligand>
        <name>alpha-D-mannose 1-phosphate</name>
        <dbReference type="ChEBI" id="CHEBI:58409"/>
    </ligand>
</feature>
<feature type="binding site" evidence="11">
    <location>
        <position position="142"/>
    </location>
    <ligand>
        <name>alpha-D-mannose 1-phosphate</name>
        <dbReference type="ChEBI" id="CHEBI:58409"/>
    </ligand>
</feature>
<dbReference type="GeneID" id="105273629"/>
<dbReference type="GO" id="GO:0009298">
    <property type="term" value="P:GDP-mannose biosynthetic process"/>
    <property type="evidence" value="ECO:0007669"/>
    <property type="project" value="UniProtKB-UniPathway"/>
</dbReference>
<keyword evidence="6 13" id="KW-0963">Cytoplasm</keyword>
<dbReference type="UniPathway" id="UPA00126">
    <property type="reaction ID" value="UER00424"/>
</dbReference>
<evidence type="ECO:0000313" key="17">
    <source>
        <dbReference type="RefSeq" id="XP_011314474.1"/>
    </source>
</evidence>
<evidence type="ECO:0000256" key="1">
    <source>
        <dbReference type="ARBA" id="ARBA00004496"/>
    </source>
</evidence>
<evidence type="ECO:0000313" key="18">
    <source>
        <dbReference type="RefSeq" id="XP_011314475.1"/>
    </source>
</evidence>
<dbReference type="AlphaFoldDB" id="A0A0C9QA59"/>
<feature type="binding site" evidence="12">
    <location>
        <position position="208"/>
    </location>
    <ligand>
        <name>Mg(2+)</name>
        <dbReference type="ChEBI" id="CHEBI:18420"/>
        <label>1</label>
    </ligand>
</feature>
<comment type="similarity">
    <text evidence="3 13">Belongs to the eukaryotic PMM family.</text>
</comment>
<feature type="binding site" evidence="11">
    <location>
        <position position="124"/>
    </location>
    <ligand>
        <name>alpha-D-mannose 1-phosphate</name>
        <dbReference type="ChEBI" id="CHEBI:58409"/>
    </ligand>
</feature>
<dbReference type="InterPro" id="IPR023214">
    <property type="entry name" value="HAD_sf"/>
</dbReference>
<dbReference type="SFLD" id="SFLDS00003">
    <property type="entry name" value="Haloacid_Dehalogenase"/>
    <property type="match status" value="1"/>
</dbReference>
<reference evidence="17 18" key="2">
    <citation type="submission" date="2025-04" db="UniProtKB">
        <authorList>
            <consortium name="RefSeq"/>
        </authorList>
    </citation>
    <scope>IDENTIFICATION</scope>
    <source>
        <strain evidence="17 18">USDA-PBARC FA_bdor</strain>
        <tissue evidence="17 18">Whole organism</tissue>
    </source>
</reference>
<evidence type="ECO:0000313" key="16">
    <source>
        <dbReference type="Proteomes" id="UP000694866"/>
    </source>
</evidence>
<comment type="function">
    <text evidence="13">Involved in the synthesis of the GDP-mannose and dolichol-phosphate-mannose required for a number of critical mannosyl transfer reactions.</text>
</comment>
<gene>
    <name evidence="14" type="primary">PMM_0</name>
    <name evidence="17 18 19 20 21" type="synonym">Pmm2</name>
    <name evidence="15" type="synonym">PMM_1</name>
    <name evidence="14" type="ORF">g.40576</name>
    <name evidence="15" type="ORF">g.40577</name>
</gene>
<dbReference type="InterPro" id="IPR005002">
    <property type="entry name" value="PMM"/>
</dbReference>
<feature type="binding site" evidence="12">
    <location>
        <position position="220"/>
    </location>
    <ligand>
        <name>Mg(2+)</name>
        <dbReference type="ChEBI" id="CHEBI:18420"/>
        <label>1</label>
    </ligand>
</feature>
<dbReference type="KEGG" id="fas:105273629"/>
<dbReference type="InterPro" id="IPR043169">
    <property type="entry name" value="PMM_cap"/>
</dbReference>
<accession>A0A9R1UBL1</accession>
<evidence type="ECO:0000313" key="19">
    <source>
        <dbReference type="RefSeq" id="XP_011314476.1"/>
    </source>
</evidence>
<dbReference type="InterPro" id="IPR036412">
    <property type="entry name" value="HAD-like_sf"/>
</dbReference>
<feature type="binding site" evidence="11">
    <location>
        <position position="20"/>
    </location>
    <ligand>
        <name>alpha-D-mannose 1-phosphate</name>
        <dbReference type="ChEBI" id="CHEBI:58409"/>
    </ligand>
</feature>
<evidence type="ECO:0000313" key="15">
    <source>
        <dbReference type="EMBL" id="JAG69882.1"/>
    </source>
</evidence>
<keyword evidence="8 12" id="KW-0460">Magnesium</keyword>
<keyword evidence="16" id="KW-1185">Reference proteome</keyword>
<proteinExistence type="inferred from homology"/>
<dbReference type="PANTHER" id="PTHR10466:SF0">
    <property type="entry name" value="PHOSPHOMANNOMUTASE"/>
    <property type="match status" value="1"/>
</dbReference>
<evidence type="ECO:0000256" key="3">
    <source>
        <dbReference type="ARBA" id="ARBA00009736"/>
    </source>
</evidence>
<evidence type="ECO:0000313" key="21">
    <source>
        <dbReference type="RefSeq" id="XP_011314478.1"/>
    </source>
</evidence>
<dbReference type="SFLD" id="SFLDG01143">
    <property type="entry name" value="C2.B.3:_Phosphomannomutase_Lik"/>
    <property type="match status" value="1"/>
</dbReference>
<dbReference type="SUPFAM" id="SSF56784">
    <property type="entry name" value="HAD-like"/>
    <property type="match status" value="1"/>
</dbReference>
<evidence type="ECO:0000256" key="7">
    <source>
        <dbReference type="ARBA" id="ARBA00022723"/>
    </source>
</evidence>
<reference evidence="14" key="1">
    <citation type="submission" date="2015-01" db="EMBL/GenBank/DDBJ databases">
        <title>Transcriptome Assembly of Fopius arisanus.</title>
        <authorList>
            <person name="Geib S."/>
        </authorList>
    </citation>
    <scope>NUCLEOTIDE SEQUENCE</scope>
</reference>
<comment type="cofactor">
    <cofactor evidence="12">
        <name>Mg(2+)</name>
        <dbReference type="ChEBI" id="CHEBI:18420"/>
    </cofactor>
</comment>
<dbReference type="RefSeq" id="XP_011314478.1">
    <property type="nucleotide sequence ID" value="XM_011316176.1"/>
</dbReference>
<dbReference type="GO" id="GO:0006487">
    <property type="term" value="P:protein N-linked glycosylation"/>
    <property type="evidence" value="ECO:0007669"/>
    <property type="project" value="TreeGrafter"/>
</dbReference>
<dbReference type="RefSeq" id="XP_011314477.1">
    <property type="nucleotide sequence ID" value="XM_011316175.1"/>
</dbReference>
<evidence type="ECO:0000256" key="6">
    <source>
        <dbReference type="ARBA" id="ARBA00022490"/>
    </source>
</evidence>
<accession>A0A9R1TRK5</accession>
<evidence type="ECO:0000256" key="8">
    <source>
        <dbReference type="ARBA" id="ARBA00022842"/>
    </source>
</evidence>
<evidence type="ECO:0000256" key="11">
    <source>
        <dbReference type="PIRSR" id="PIRSR605002-2"/>
    </source>
</evidence>
<dbReference type="Proteomes" id="UP000694866">
    <property type="component" value="Unplaced"/>
</dbReference>
<dbReference type="NCBIfam" id="TIGR01484">
    <property type="entry name" value="HAD-SF-IIB"/>
    <property type="match status" value="1"/>
</dbReference>
<feature type="active site" description="Nucleophile" evidence="10">
    <location>
        <position position="11"/>
    </location>
</feature>
<dbReference type="Gene3D" id="3.40.50.1000">
    <property type="entry name" value="HAD superfamily/HAD-like"/>
    <property type="match status" value="1"/>
</dbReference>
<dbReference type="EC" id="5.4.2.8" evidence="5 13"/>
<evidence type="ECO:0000256" key="9">
    <source>
        <dbReference type="ARBA" id="ARBA00023235"/>
    </source>
</evidence>
<feature type="binding site" evidence="12">
    <location>
        <position position="13"/>
    </location>
    <ligand>
        <name>Mg(2+)</name>
        <dbReference type="ChEBI" id="CHEBI:18420"/>
        <label>1</label>
    </ligand>
</feature>
<evidence type="ECO:0000256" key="4">
    <source>
        <dbReference type="ARBA" id="ARBA00011738"/>
    </source>
</evidence>
<evidence type="ECO:0000313" key="20">
    <source>
        <dbReference type="RefSeq" id="XP_011314477.1"/>
    </source>
</evidence>
<evidence type="ECO:0000313" key="14">
    <source>
        <dbReference type="EMBL" id="JAG69881.1"/>
    </source>
</evidence>
<dbReference type="RefSeq" id="XP_011314476.1">
    <property type="nucleotide sequence ID" value="XM_011316174.1"/>
</dbReference>
<dbReference type="EMBL" id="GBYB01000114">
    <property type="protein sequence ID" value="JAG69881.1"/>
    <property type="molecule type" value="Transcribed_RNA"/>
</dbReference>
<accession>A0A9R1UAP0</accession>
<evidence type="ECO:0000256" key="5">
    <source>
        <dbReference type="ARBA" id="ARBA00012730"/>
    </source>
</evidence>
<dbReference type="SFLD" id="SFLDG01140">
    <property type="entry name" value="C2.B:_Phosphomannomutase_and_P"/>
    <property type="match status" value="1"/>
</dbReference>
<dbReference type="Pfam" id="PF03332">
    <property type="entry name" value="PMM"/>
    <property type="match status" value="1"/>
</dbReference>
<feature type="binding site" evidence="11">
    <location>
        <position position="135"/>
    </location>
    <ligand>
        <name>alpha-D-mannose 1-phosphate</name>
        <dbReference type="ChEBI" id="CHEBI:58409"/>
    </ligand>
</feature>
<dbReference type="SFLD" id="SFLDF00445">
    <property type="entry name" value="alpha-phosphomannomutase"/>
    <property type="match status" value="1"/>
</dbReference>
<evidence type="ECO:0000256" key="13">
    <source>
        <dbReference type="RuleBase" id="RU361118"/>
    </source>
</evidence>
<dbReference type="EMBL" id="GBYB01000115">
    <property type="protein sequence ID" value="JAG69882.1"/>
    <property type="molecule type" value="Transcribed_RNA"/>
</dbReference>
<evidence type="ECO:0000256" key="10">
    <source>
        <dbReference type="PIRSR" id="PIRSR605002-1"/>
    </source>
</evidence>
<comment type="subcellular location">
    <subcellularLocation>
        <location evidence="1 13">Cytoplasm</location>
    </subcellularLocation>
</comment>
<evidence type="ECO:0000256" key="2">
    <source>
        <dbReference type="ARBA" id="ARBA00004699"/>
    </source>
</evidence>
<comment type="pathway">
    <text evidence="2 13">Nucleotide-sugar biosynthesis; GDP-alpha-D-mannose biosynthesis; alpha-D-mannose 1-phosphate from D-fructose 6-phosphate: step 2/2.</text>
</comment>
<accession>A0A9R1TSJ5</accession>
<dbReference type="GO" id="GO:0005829">
    <property type="term" value="C:cytosol"/>
    <property type="evidence" value="ECO:0007669"/>
    <property type="project" value="TreeGrafter"/>
</dbReference>
<feature type="active site" description="Proton donor/acceptor" evidence="10">
    <location>
        <position position="13"/>
    </location>
</feature>
<accession>A0A0C9QA59</accession>
<dbReference type="GO" id="GO:0004615">
    <property type="term" value="F:phosphomannomutase activity"/>
    <property type="evidence" value="ECO:0007669"/>
    <property type="project" value="UniProtKB-EC"/>
</dbReference>
<name>A0A0C9QA59_9HYME</name>
<dbReference type="CTD" id="5373"/>
<organism evidence="14">
    <name type="scientific">Fopius arisanus</name>
    <dbReference type="NCBI Taxonomy" id="64838"/>
    <lineage>
        <taxon>Eukaryota</taxon>
        <taxon>Metazoa</taxon>
        <taxon>Ecdysozoa</taxon>
        <taxon>Arthropoda</taxon>
        <taxon>Hexapoda</taxon>
        <taxon>Insecta</taxon>
        <taxon>Pterygota</taxon>
        <taxon>Neoptera</taxon>
        <taxon>Endopterygota</taxon>
        <taxon>Hymenoptera</taxon>
        <taxon>Apocrita</taxon>
        <taxon>Ichneumonoidea</taxon>
        <taxon>Braconidae</taxon>
        <taxon>Opiinae</taxon>
        <taxon>Fopius</taxon>
    </lineage>
</organism>
<comment type="subunit">
    <text evidence="4 13">Homodimer.</text>
</comment>
<dbReference type="RefSeq" id="XP_011314475.1">
    <property type="nucleotide sequence ID" value="XM_011316173.1"/>
</dbReference>
<protein>
    <recommendedName>
        <fullName evidence="5 13">Phosphomannomutase</fullName>
        <ecNumber evidence="5 13">5.4.2.8</ecNumber>
    </recommendedName>
</protein>
<sequence length="259" mass="29868">MSDEKIVCLFDVDGTLTNPRQKIEAHVEQFLLETAKREKFDIGIVSGSDIVKVKEQLGEDVISKYKYVFAENGLIAYVDEKQLPSESILTVLGEDSYQELVNFCLKYISELRLPFKRGTFIELRTGMVNVSPVGRNSTIAERYQFAEYDKENHIREKFIQALKKEFPDLGLTFAIGGQISIDIFPHGWDKTYCLRHIDDCDKIHFFGDRCYEGGNDYQIYQSDLTVGHRVTTPSDTIEQMKILLEVRKEMRNKDGSLQR</sequence>
<dbReference type="CDD" id="cd02585">
    <property type="entry name" value="HAD_PMM"/>
    <property type="match status" value="1"/>
</dbReference>
<comment type="catalytic activity">
    <reaction evidence="13">
        <text>alpha-D-mannose 1-phosphate = D-mannose 6-phosphate</text>
        <dbReference type="Rhea" id="RHEA:11140"/>
        <dbReference type="ChEBI" id="CHEBI:58409"/>
        <dbReference type="ChEBI" id="CHEBI:58735"/>
        <dbReference type="EC" id="5.4.2.8"/>
    </reaction>
</comment>
<dbReference type="Gene3D" id="3.30.1240.20">
    <property type="match status" value="1"/>
</dbReference>
<accession>A0A9R1TTG7</accession>
<feature type="binding site" evidence="12">
    <location>
        <position position="11"/>
    </location>
    <ligand>
        <name>Mg(2+)</name>
        <dbReference type="ChEBI" id="CHEBI:18420"/>
        <label>1</label>
    </ligand>
</feature>
<feature type="binding site" evidence="12">
    <location>
        <position position="225"/>
    </location>
    <ligand>
        <name>Mg(2+)</name>
        <dbReference type="ChEBI" id="CHEBI:18420"/>
        <label>1</label>
    </ligand>
</feature>
<evidence type="ECO:0000256" key="12">
    <source>
        <dbReference type="PIRSR" id="PIRSR605002-3"/>
    </source>
</evidence>
<feature type="binding site" evidence="11">
    <location>
        <position position="180"/>
    </location>
    <ligand>
        <name>alpha-D-mannose 1-phosphate</name>
        <dbReference type="ChEBI" id="CHEBI:58409"/>
    </ligand>
</feature>
<dbReference type="GO" id="GO:0046872">
    <property type="term" value="F:metal ion binding"/>
    <property type="evidence" value="ECO:0007669"/>
    <property type="project" value="UniProtKB-KW"/>
</dbReference>
<dbReference type="PANTHER" id="PTHR10466">
    <property type="entry name" value="PHOSPHOMANNOMUTASE"/>
    <property type="match status" value="1"/>
</dbReference>
<keyword evidence="7 12" id="KW-0479">Metal-binding</keyword>